<dbReference type="InterPro" id="IPR018020">
    <property type="entry name" value="OHCU_decarboxylase"/>
</dbReference>
<dbReference type="SUPFAM" id="SSF158694">
    <property type="entry name" value="UraD-Like"/>
    <property type="match status" value="1"/>
</dbReference>
<dbReference type="EMBL" id="VOLT01000002">
    <property type="protein sequence ID" value="TWX70928.1"/>
    <property type="molecule type" value="Genomic_DNA"/>
</dbReference>
<proteinExistence type="predicted"/>
<dbReference type="NCBIfam" id="TIGR03180">
    <property type="entry name" value="UraD_2"/>
    <property type="match status" value="1"/>
</dbReference>
<organism evidence="8 9">
    <name type="scientific">Colwellia demingiae</name>
    <dbReference type="NCBI Taxonomy" id="89401"/>
    <lineage>
        <taxon>Bacteria</taxon>
        <taxon>Pseudomonadati</taxon>
        <taxon>Pseudomonadota</taxon>
        <taxon>Gammaproteobacteria</taxon>
        <taxon>Alteromonadales</taxon>
        <taxon>Colwelliaceae</taxon>
        <taxon>Colwellia</taxon>
    </lineage>
</organism>
<dbReference type="NCBIfam" id="NF010372">
    <property type="entry name" value="PRK13798.1"/>
    <property type="match status" value="1"/>
</dbReference>
<dbReference type="EC" id="4.1.1.97" evidence="3"/>
<accession>A0A5C6QQM9</accession>
<gene>
    <name evidence="8" type="primary">uraD</name>
    <name evidence="8" type="ORF">ESZ36_04595</name>
</gene>
<evidence type="ECO:0000256" key="6">
    <source>
        <dbReference type="ARBA" id="ARBA00023239"/>
    </source>
</evidence>
<evidence type="ECO:0000313" key="9">
    <source>
        <dbReference type="Proteomes" id="UP000321822"/>
    </source>
</evidence>
<dbReference type="PANTHER" id="PTHR43466:SF1">
    <property type="entry name" value="2-OXO-4-HYDROXY-4-CARBOXY-5-UREIDOIMIDAZOLINE DECARBOXYLASE-RELATED"/>
    <property type="match status" value="1"/>
</dbReference>
<dbReference type="GO" id="GO:0019628">
    <property type="term" value="P:urate catabolic process"/>
    <property type="evidence" value="ECO:0007669"/>
    <property type="project" value="TreeGrafter"/>
</dbReference>
<dbReference type="Gene3D" id="1.10.3330.10">
    <property type="entry name" value="Oxo-4-hydroxy-4-carboxy-5-ureidoimidazoline decarboxylase"/>
    <property type="match status" value="1"/>
</dbReference>
<sequence length="173" mass="19085">MILADLNQLPAADASHTFMQCCTSSTWVNKMVNARPFASETALTQAADDAWLGLTEQDYFEAFEGHPKIGDVSSLRAKYANTKELAGNEQGLVKEADDDVLEVLSQGNSDYEEKFGFIFIVCATGKSAKQMSDLLQARLPNNKAQELVNAAEEQRKIFQLRITKAFEKTLAEG</sequence>
<keyword evidence="5" id="KW-0210">Decarboxylase</keyword>
<evidence type="ECO:0000313" key="8">
    <source>
        <dbReference type="EMBL" id="TWX70928.1"/>
    </source>
</evidence>
<keyword evidence="9" id="KW-1185">Reference proteome</keyword>
<dbReference type="InterPro" id="IPR036778">
    <property type="entry name" value="OHCU_decarboxylase_sf"/>
</dbReference>
<evidence type="ECO:0000256" key="5">
    <source>
        <dbReference type="ARBA" id="ARBA00022793"/>
    </source>
</evidence>
<comment type="catalytic activity">
    <reaction evidence="1">
        <text>5-hydroxy-2-oxo-4-ureido-2,5-dihydro-1H-imidazole-5-carboxylate + H(+) = (S)-allantoin + CO2</text>
        <dbReference type="Rhea" id="RHEA:26301"/>
        <dbReference type="ChEBI" id="CHEBI:15378"/>
        <dbReference type="ChEBI" id="CHEBI:15678"/>
        <dbReference type="ChEBI" id="CHEBI:16526"/>
        <dbReference type="ChEBI" id="CHEBI:58639"/>
        <dbReference type="EC" id="4.1.1.97"/>
    </reaction>
</comment>
<comment type="caution">
    <text evidence="8">The sequence shown here is derived from an EMBL/GenBank/DDBJ whole genome shotgun (WGS) entry which is preliminary data.</text>
</comment>
<name>A0A5C6QQM9_9GAMM</name>
<protein>
    <recommendedName>
        <fullName evidence="3">2-oxo-4-hydroxy-4-carboxy-5-ureidoimidazoline decarboxylase</fullName>
        <ecNumber evidence="3">4.1.1.97</ecNumber>
    </recommendedName>
</protein>
<evidence type="ECO:0000259" key="7">
    <source>
        <dbReference type="Pfam" id="PF09349"/>
    </source>
</evidence>
<dbReference type="Proteomes" id="UP000321822">
    <property type="component" value="Unassembled WGS sequence"/>
</dbReference>
<evidence type="ECO:0000256" key="3">
    <source>
        <dbReference type="ARBA" id="ARBA00012257"/>
    </source>
</evidence>
<dbReference type="GO" id="GO:0051997">
    <property type="term" value="F:2-oxo-4-hydroxy-4-carboxy-5-ureidoimidazoline decarboxylase activity"/>
    <property type="evidence" value="ECO:0007669"/>
    <property type="project" value="UniProtKB-EC"/>
</dbReference>
<evidence type="ECO:0000256" key="2">
    <source>
        <dbReference type="ARBA" id="ARBA00004754"/>
    </source>
</evidence>
<comment type="pathway">
    <text evidence="2">Purine metabolism; urate degradation; (S)-allantoin from urate: step 3/3.</text>
</comment>
<evidence type="ECO:0000256" key="1">
    <source>
        <dbReference type="ARBA" id="ARBA00001163"/>
    </source>
</evidence>
<reference evidence="8 9" key="1">
    <citation type="submission" date="2019-07" db="EMBL/GenBank/DDBJ databases">
        <title>Genomes of sea-ice associated Colwellia species.</title>
        <authorList>
            <person name="Bowman J.P."/>
        </authorList>
    </citation>
    <scope>NUCLEOTIDE SEQUENCE [LARGE SCALE GENOMIC DNA]</scope>
    <source>
        <strain evidence="8 9">ACAM 459</strain>
    </source>
</reference>
<keyword evidence="6 8" id="KW-0456">Lyase</keyword>
<dbReference type="GO" id="GO:0006144">
    <property type="term" value="P:purine nucleobase metabolic process"/>
    <property type="evidence" value="ECO:0007669"/>
    <property type="project" value="UniProtKB-KW"/>
</dbReference>
<dbReference type="InterPro" id="IPR017595">
    <property type="entry name" value="OHCU_decarboxylase-2"/>
</dbReference>
<keyword evidence="4" id="KW-0659">Purine metabolism</keyword>
<dbReference type="OrthoDB" id="9800909at2"/>
<feature type="domain" description="Oxo-4-hydroxy-4-carboxy-5-ureidoimidazoline decarboxylase" evidence="7">
    <location>
        <begin position="7"/>
        <end position="162"/>
    </location>
</feature>
<dbReference type="PANTHER" id="PTHR43466">
    <property type="entry name" value="2-OXO-4-HYDROXY-4-CARBOXY-5-UREIDOIMIDAZOLINE DECARBOXYLASE-RELATED"/>
    <property type="match status" value="1"/>
</dbReference>
<dbReference type="AlphaFoldDB" id="A0A5C6QQM9"/>
<evidence type="ECO:0000256" key="4">
    <source>
        <dbReference type="ARBA" id="ARBA00022631"/>
    </source>
</evidence>
<dbReference type="Pfam" id="PF09349">
    <property type="entry name" value="OHCU_decarbox"/>
    <property type="match status" value="1"/>
</dbReference>
<dbReference type="RefSeq" id="WP_146784159.1">
    <property type="nucleotide sequence ID" value="NZ_VOLT01000002.1"/>
</dbReference>